<dbReference type="GO" id="GO:0016020">
    <property type="term" value="C:membrane"/>
    <property type="evidence" value="ECO:0007669"/>
    <property type="project" value="UniProtKB-SubCell"/>
</dbReference>
<dbReference type="HAMAP" id="MF_00057">
    <property type="entry name" value="KdsB"/>
    <property type="match status" value="1"/>
</dbReference>
<dbReference type="PANTHER" id="PTHR42866:SF2">
    <property type="entry name" value="3-DEOXY-MANNO-OCTULOSONATE CYTIDYLYLTRANSFERASE, MITOCHONDRIAL"/>
    <property type="match status" value="1"/>
</dbReference>
<comment type="pathway">
    <text evidence="5">Nucleotide-sugar biosynthesis; CMP-3-deoxy-D-manno-octulosonate biosynthesis; CMP-3-deoxy-D-manno-octulosonate from 3-deoxy-D-manno-octulosonate and CTP: step 1/1.</text>
</comment>
<protein>
    <recommendedName>
        <fullName evidence="5">3-deoxy-manno-octulosonate cytidylyltransferase</fullName>
        <ecNumber evidence="5">2.7.7.38</ecNumber>
    </recommendedName>
    <alternativeName>
        <fullName evidence="5">CMP-2-keto-3-deoxyoctulosonic acid synthase</fullName>
        <shortName evidence="5">CKS</shortName>
        <shortName evidence="5">CMP-KDO synthase</shortName>
    </alternativeName>
</protein>
<comment type="function">
    <text evidence="5">Activates KDO (a required 8-carbon sugar) for incorporation into bacterial lipopolysaccharide in Gram-negative bacteria.</text>
</comment>
<dbReference type="AlphaFoldDB" id="A0AB39VGC8"/>
<keyword evidence="4 5" id="KW-0448">Lipopolysaccharide biosynthesis</keyword>
<dbReference type="InterPro" id="IPR029044">
    <property type="entry name" value="Nucleotide-diphossugar_trans"/>
</dbReference>
<evidence type="ECO:0000256" key="5">
    <source>
        <dbReference type="HAMAP-Rule" id="MF_00057"/>
    </source>
</evidence>
<dbReference type="NCBIfam" id="NF003950">
    <property type="entry name" value="PRK05450.1-3"/>
    <property type="match status" value="1"/>
</dbReference>
<dbReference type="Gene3D" id="3.90.550.10">
    <property type="entry name" value="Spore Coat Polysaccharide Biosynthesis Protein SpsA, Chain A"/>
    <property type="match status" value="1"/>
</dbReference>
<evidence type="ECO:0000256" key="4">
    <source>
        <dbReference type="ARBA" id="ARBA00022985"/>
    </source>
</evidence>
<dbReference type="RefSeq" id="WP_369710629.1">
    <property type="nucleotide sequence ID" value="NZ_CP165644.1"/>
</dbReference>
<keyword evidence="3 5" id="KW-0548">Nucleotidyltransferase</keyword>
<dbReference type="EC" id="2.7.7.38" evidence="5"/>
<evidence type="ECO:0000256" key="2">
    <source>
        <dbReference type="ARBA" id="ARBA00022679"/>
    </source>
</evidence>
<dbReference type="GO" id="GO:0008690">
    <property type="term" value="F:3-deoxy-manno-octulosonate cytidylyltransferase activity"/>
    <property type="evidence" value="ECO:0007669"/>
    <property type="project" value="UniProtKB-UniRule"/>
</dbReference>
<accession>A0AB39VGC8</accession>
<dbReference type="InterPro" id="IPR003329">
    <property type="entry name" value="Cytidylyl_trans"/>
</dbReference>
<dbReference type="InterPro" id="IPR004528">
    <property type="entry name" value="KdsB"/>
</dbReference>
<dbReference type="GO" id="GO:0033468">
    <property type="term" value="P:CMP-keto-3-deoxy-D-manno-octulosonic acid biosynthetic process"/>
    <property type="evidence" value="ECO:0007669"/>
    <property type="project" value="UniProtKB-UniRule"/>
</dbReference>
<dbReference type="GO" id="GO:0005829">
    <property type="term" value="C:cytosol"/>
    <property type="evidence" value="ECO:0007669"/>
    <property type="project" value="TreeGrafter"/>
</dbReference>
<gene>
    <name evidence="5 6" type="primary">kdsB</name>
    <name evidence="6" type="ORF">AB8B22_07375</name>
</gene>
<dbReference type="NCBIfam" id="TIGR00466">
    <property type="entry name" value="kdsB"/>
    <property type="match status" value="1"/>
</dbReference>
<sequence length="248" mass="28819">MKILGVIPARFFSTRFEGKPLKDINGNPMIEWVYKRAKNANIDELIVATDDKRIFEAVKKFGGKVVMTSSDHKNGTSRIIEVINKEKYKDFDFVINIQGDEPLIDIKSINILADNYRSQKSEIITLKQEIIEESDILNPNVVKVITDFYDNAIYFSRLPIPFEREKIQNFKYYRHIGIYGYTTKFLNELSNLKDGILQRMESLEQLKFMENGYKIKVLETDSKVIGVDTKEDLEEVIKFICKNGIILE</sequence>
<proteinExistence type="inferred from homology"/>
<evidence type="ECO:0000256" key="3">
    <source>
        <dbReference type="ARBA" id="ARBA00022695"/>
    </source>
</evidence>
<organism evidence="6">
    <name type="scientific">Leptotrichia rugosa</name>
    <dbReference type="NCBI Taxonomy" id="3239302"/>
    <lineage>
        <taxon>Bacteria</taxon>
        <taxon>Fusobacteriati</taxon>
        <taxon>Fusobacteriota</taxon>
        <taxon>Fusobacteriia</taxon>
        <taxon>Fusobacteriales</taxon>
        <taxon>Leptotrichiaceae</taxon>
        <taxon>Leptotrichia</taxon>
    </lineage>
</organism>
<evidence type="ECO:0000256" key="1">
    <source>
        <dbReference type="ARBA" id="ARBA00004370"/>
    </source>
</evidence>
<reference evidence="6" key="1">
    <citation type="submission" date="2024-07" db="EMBL/GenBank/DDBJ databases">
        <authorList>
            <person name="Li X.-J."/>
            <person name="Wang X."/>
        </authorList>
    </citation>
    <scope>NUCLEOTIDE SEQUENCE</scope>
    <source>
        <strain evidence="6">HSP-334</strain>
    </source>
</reference>
<keyword evidence="5" id="KW-0963">Cytoplasm</keyword>
<keyword evidence="2 5" id="KW-0808">Transferase</keyword>
<comment type="subcellular location">
    <subcellularLocation>
        <location evidence="5">Cytoplasm</location>
    </subcellularLocation>
    <subcellularLocation>
        <location evidence="1">Membrane</location>
    </subcellularLocation>
</comment>
<dbReference type="EMBL" id="CP165644">
    <property type="protein sequence ID" value="XDU66237.1"/>
    <property type="molecule type" value="Genomic_DNA"/>
</dbReference>
<dbReference type="FunFam" id="3.90.550.10:FF:000011">
    <property type="entry name" value="3-deoxy-manno-octulosonate cytidylyltransferase"/>
    <property type="match status" value="1"/>
</dbReference>
<dbReference type="CDD" id="cd02517">
    <property type="entry name" value="CMP-KDO-Synthetase"/>
    <property type="match status" value="1"/>
</dbReference>
<dbReference type="NCBIfam" id="NF009905">
    <property type="entry name" value="PRK13368.1"/>
    <property type="match status" value="1"/>
</dbReference>
<dbReference type="GO" id="GO:0009103">
    <property type="term" value="P:lipopolysaccharide biosynthetic process"/>
    <property type="evidence" value="ECO:0007669"/>
    <property type="project" value="UniProtKB-UniRule"/>
</dbReference>
<evidence type="ECO:0000313" key="6">
    <source>
        <dbReference type="EMBL" id="XDU66237.1"/>
    </source>
</evidence>
<dbReference type="NCBIfam" id="NF003952">
    <property type="entry name" value="PRK05450.1-5"/>
    <property type="match status" value="1"/>
</dbReference>
<dbReference type="Pfam" id="PF02348">
    <property type="entry name" value="CTP_transf_3"/>
    <property type="match status" value="1"/>
</dbReference>
<dbReference type="KEGG" id="lrug:AB8B22_07375"/>
<comment type="catalytic activity">
    <reaction evidence="5">
        <text>3-deoxy-alpha-D-manno-oct-2-ulosonate + CTP = CMP-3-deoxy-beta-D-manno-octulosonate + diphosphate</text>
        <dbReference type="Rhea" id="RHEA:23448"/>
        <dbReference type="ChEBI" id="CHEBI:33019"/>
        <dbReference type="ChEBI" id="CHEBI:37563"/>
        <dbReference type="ChEBI" id="CHEBI:85986"/>
        <dbReference type="ChEBI" id="CHEBI:85987"/>
        <dbReference type="EC" id="2.7.7.38"/>
    </reaction>
</comment>
<dbReference type="PANTHER" id="PTHR42866">
    <property type="entry name" value="3-DEOXY-MANNO-OCTULOSONATE CYTIDYLYLTRANSFERASE"/>
    <property type="match status" value="1"/>
</dbReference>
<name>A0AB39VGC8_9FUSO</name>
<dbReference type="SUPFAM" id="SSF53448">
    <property type="entry name" value="Nucleotide-diphospho-sugar transferases"/>
    <property type="match status" value="1"/>
</dbReference>
<comment type="similarity">
    <text evidence="5">Belongs to the KdsB family.</text>
</comment>